<accession>G7J963</accession>
<dbReference type="Proteomes" id="UP000002051">
    <property type="component" value="Chromosome 3"/>
</dbReference>
<dbReference type="PaxDb" id="3880-AES73504"/>
<dbReference type="EnsemblPlants" id="AES73504">
    <property type="protein sequence ID" value="AES73504"/>
    <property type="gene ID" value="MTR_3g105580"/>
</dbReference>
<evidence type="ECO:0008006" key="5">
    <source>
        <dbReference type="Google" id="ProtNLM"/>
    </source>
</evidence>
<dbReference type="EMBL" id="CM001219">
    <property type="protein sequence ID" value="AES73504.1"/>
    <property type="molecule type" value="Genomic_DNA"/>
</dbReference>
<dbReference type="OrthoDB" id="692030at2759"/>
<dbReference type="AlphaFoldDB" id="G7J963"/>
<organism evidence="2 4">
    <name type="scientific">Medicago truncatula</name>
    <name type="common">Barrel medic</name>
    <name type="synonym">Medicago tribuloides</name>
    <dbReference type="NCBI Taxonomy" id="3880"/>
    <lineage>
        <taxon>Eukaryota</taxon>
        <taxon>Viridiplantae</taxon>
        <taxon>Streptophyta</taxon>
        <taxon>Embryophyta</taxon>
        <taxon>Tracheophyta</taxon>
        <taxon>Spermatophyta</taxon>
        <taxon>Magnoliopsida</taxon>
        <taxon>eudicotyledons</taxon>
        <taxon>Gunneridae</taxon>
        <taxon>Pentapetalae</taxon>
        <taxon>rosids</taxon>
        <taxon>fabids</taxon>
        <taxon>Fabales</taxon>
        <taxon>Fabaceae</taxon>
        <taxon>Papilionoideae</taxon>
        <taxon>50 kb inversion clade</taxon>
        <taxon>NPAAA clade</taxon>
        <taxon>Hologalegina</taxon>
        <taxon>IRL clade</taxon>
        <taxon>Trifolieae</taxon>
        <taxon>Medicago</taxon>
    </lineage>
</organism>
<dbReference type="HOGENOM" id="CLU_057231_0_0_1"/>
<evidence type="ECO:0000313" key="3">
    <source>
        <dbReference type="EnsemblPlants" id="AES73504"/>
    </source>
</evidence>
<dbReference type="PANTHER" id="PTHR37256:SF1">
    <property type="entry name" value="MYB-LIKE PROTEIN A"/>
    <property type="match status" value="1"/>
</dbReference>
<evidence type="ECO:0000256" key="1">
    <source>
        <dbReference type="SAM" id="MobiDB-lite"/>
    </source>
</evidence>
<dbReference type="eggNOG" id="ENOG502QSVP">
    <property type="taxonomic scope" value="Eukaryota"/>
</dbReference>
<evidence type="ECO:0000313" key="2">
    <source>
        <dbReference type="EMBL" id="AES73504.1"/>
    </source>
</evidence>
<name>G7J963_MEDTR</name>
<sequence length="376" mass="42368">MELDSLVKQLNTSRAKDLMNPKNQHCVVNDGVSVGQNLSKIGKVVDAQHAQKRSTQPQEYKKQVRRRLHTVKPYQERLLNMAEARREIVTALKFHRASMKEASEQQKQQQQEAQEQQQRQSPSPQPSQHQSFDQDGRYKSRRNPRIYPSCTTKTNSSSYLNDFSYPYLSHIPPSVPNSHTWPAASPINPPPLLAENPNFILPNQTLGLNLNFHDFNNLEFTVHLNNSSSTSSYSSGTSSSASQDVPSVGTLQAEGFSIDSHAATHVTGGLHTVMDDEAMAEIRSLGNQYQMEWNDTMNLVKSACWVKYLKHMEHGAPEAKGENDAYRDFDQPLEFPAWLNANESSLELCSEDNFQDSTLPCMDIGDIDGMDDDWLA</sequence>
<gene>
    <name evidence="2" type="ordered locus">MTR_3g105580</name>
</gene>
<dbReference type="PANTHER" id="PTHR37256">
    <property type="entry name" value="E1A-BINDING PROTEIN P400-LIKE"/>
    <property type="match status" value="1"/>
</dbReference>
<feature type="region of interest" description="Disordered" evidence="1">
    <location>
        <begin position="98"/>
        <end position="153"/>
    </location>
</feature>
<reference evidence="2 4" key="1">
    <citation type="journal article" date="2011" name="Nature">
        <title>The Medicago genome provides insight into the evolution of rhizobial symbioses.</title>
        <authorList>
            <person name="Young N.D."/>
            <person name="Debelle F."/>
            <person name="Oldroyd G.E."/>
            <person name="Geurts R."/>
            <person name="Cannon S.B."/>
            <person name="Udvardi M.K."/>
            <person name="Benedito V.A."/>
            <person name="Mayer K.F."/>
            <person name="Gouzy J."/>
            <person name="Schoof H."/>
            <person name="Van de Peer Y."/>
            <person name="Proost S."/>
            <person name="Cook D.R."/>
            <person name="Meyers B.C."/>
            <person name="Spannagl M."/>
            <person name="Cheung F."/>
            <person name="De Mita S."/>
            <person name="Krishnakumar V."/>
            <person name="Gundlach H."/>
            <person name="Zhou S."/>
            <person name="Mudge J."/>
            <person name="Bharti A.K."/>
            <person name="Murray J.D."/>
            <person name="Naoumkina M.A."/>
            <person name="Rosen B."/>
            <person name="Silverstein K.A."/>
            <person name="Tang H."/>
            <person name="Rombauts S."/>
            <person name="Zhao P.X."/>
            <person name="Zhou P."/>
            <person name="Barbe V."/>
            <person name="Bardou P."/>
            <person name="Bechner M."/>
            <person name="Bellec A."/>
            <person name="Berger A."/>
            <person name="Berges H."/>
            <person name="Bidwell S."/>
            <person name="Bisseling T."/>
            <person name="Choisne N."/>
            <person name="Couloux A."/>
            <person name="Denny R."/>
            <person name="Deshpande S."/>
            <person name="Dai X."/>
            <person name="Doyle J.J."/>
            <person name="Dudez A.M."/>
            <person name="Farmer A.D."/>
            <person name="Fouteau S."/>
            <person name="Franken C."/>
            <person name="Gibelin C."/>
            <person name="Gish J."/>
            <person name="Goldstein S."/>
            <person name="Gonzalez A.J."/>
            <person name="Green P.J."/>
            <person name="Hallab A."/>
            <person name="Hartog M."/>
            <person name="Hua A."/>
            <person name="Humphray S.J."/>
            <person name="Jeong D.H."/>
            <person name="Jing Y."/>
            <person name="Jocker A."/>
            <person name="Kenton S.M."/>
            <person name="Kim D.J."/>
            <person name="Klee K."/>
            <person name="Lai H."/>
            <person name="Lang C."/>
            <person name="Lin S."/>
            <person name="Macmil S.L."/>
            <person name="Magdelenat G."/>
            <person name="Matthews L."/>
            <person name="McCorrison J."/>
            <person name="Monaghan E.L."/>
            <person name="Mun J.H."/>
            <person name="Najar F.Z."/>
            <person name="Nicholson C."/>
            <person name="Noirot C."/>
            <person name="O'Bleness M."/>
            <person name="Paule C.R."/>
            <person name="Poulain J."/>
            <person name="Prion F."/>
            <person name="Qin B."/>
            <person name="Qu C."/>
            <person name="Retzel E.F."/>
            <person name="Riddle C."/>
            <person name="Sallet E."/>
            <person name="Samain S."/>
            <person name="Samson N."/>
            <person name="Sanders I."/>
            <person name="Saurat O."/>
            <person name="Scarpelli C."/>
            <person name="Schiex T."/>
            <person name="Segurens B."/>
            <person name="Severin A.J."/>
            <person name="Sherrier D.J."/>
            <person name="Shi R."/>
            <person name="Sims S."/>
            <person name="Singer S.R."/>
            <person name="Sinharoy S."/>
            <person name="Sterck L."/>
            <person name="Viollet A."/>
            <person name="Wang B.B."/>
            <person name="Wang K."/>
            <person name="Wang M."/>
            <person name="Wang X."/>
            <person name="Warfsmann J."/>
            <person name="Weissenbach J."/>
            <person name="White D.D."/>
            <person name="White J.D."/>
            <person name="Wiley G.B."/>
            <person name="Wincker P."/>
            <person name="Xing Y."/>
            <person name="Yang L."/>
            <person name="Yao Z."/>
            <person name="Ying F."/>
            <person name="Zhai J."/>
            <person name="Zhou L."/>
            <person name="Zuber A."/>
            <person name="Denarie J."/>
            <person name="Dixon R.A."/>
            <person name="May G.D."/>
            <person name="Schwartz D.C."/>
            <person name="Rogers J."/>
            <person name="Quetier F."/>
            <person name="Town C.D."/>
            <person name="Roe B.A."/>
        </authorList>
    </citation>
    <scope>NUCLEOTIDE SEQUENCE [LARGE SCALE GENOMIC DNA]</scope>
    <source>
        <strain evidence="2">A17</strain>
        <strain evidence="3 4">cv. Jemalong A17</strain>
    </source>
</reference>
<feature type="compositionally biased region" description="Low complexity" evidence="1">
    <location>
        <begin position="105"/>
        <end position="131"/>
    </location>
</feature>
<reference evidence="2 4" key="2">
    <citation type="journal article" date="2014" name="BMC Genomics">
        <title>An improved genome release (version Mt4.0) for the model legume Medicago truncatula.</title>
        <authorList>
            <person name="Tang H."/>
            <person name="Krishnakumar V."/>
            <person name="Bidwell S."/>
            <person name="Rosen B."/>
            <person name="Chan A."/>
            <person name="Zhou S."/>
            <person name="Gentzbittel L."/>
            <person name="Childs K.L."/>
            <person name="Yandell M."/>
            <person name="Gundlach H."/>
            <person name="Mayer K.F."/>
            <person name="Schwartz D.C."/>
            <person name="Town C.D."/>
        </authorList>
    </citation>
    <scope>GENOME REANNOTATION</scope>
    <source>
        <strain evidence="3 4">cv. Jemalong A17</strain>
    </source>
</reference>
<keyword evidence="4" id="KW-1185">Reference proteome</keyword>
<protein>
    <recommendedName>
        <fullName evidence="5">Hydroxyproline-rich glycoprotein family protein</fullName>
    </recommendedName>
</protein>
<reference evidence="3" key="3">
    <citation type="submission" date="2015-04" db="UniProtKB">
        <authorList>
            <consortium name="EnsemblPlants"/>
        </authorList>
    </citation>
    <scope>IDENTIFICATION</scope>
    <source>
        <strain evidence="3">cv. Jemalong A17</strain>
    </source>
</reference>
<proteinExistence type="predicted"/>
<feature type="region of interest" description="Disordered" evidence="1">
    <location>
        <begin position="45"/>
        <end position="68"/>
    </location>
</feature>
<evidence type="ECO:0000313" key="4">
    <source>
        <dbReference type="Proteomes" id="UP000002051"/>
    </source>
</evidence>
<dbReference type="OMA" id="CMDIGDI"/>